<dbReference type="AlphaFoldDB" id="T1CM54"/>
<organism evidence="5">
    <name type="scientific">mine drainage metagenome</name>
    <dbReference type="NCBI Taxonomy" id="410659"/>
    <lineage>
        <taxon>unclassified sequences</taxon>
        <taxon>metagenomes</taxon>
        <taxon>ecological metagenomes</taxon>
    </lineage>
</organism>
<dbReference type="GO" id="GO:0006310">
    <property type="term" value="P:DNA recombination"/>
    <property type="evidence" value="ECO:0007669"/>
    <property type="project" value="UniProtKB-KW"/>
</dbReference>
<evidence type="ECO:0000259" key="4">
    <source>
        <dbReference type="Pfam" id="PF11967"/>
    </source>
</evidence>
<dbReference type="EMBL" id="AUZY01003308">
    <property type="protein sequence ID" value="EQD69985.1"/>
    <property type="molecule type" value="Genomic_DNA"/>
</dbReference>
<evidence type="ECO:0000256" key="1">
    <source>
        <dbReference type="ARBA" id="ARBA00022763"/>
    </source>
</evidence>
<dbReference type="InterPro" id="IPR012340">
    <property type="entry name" value="NA-bd_OB-fold"/>
</dbReference>
<dbReference type="InterPro" id="IPR022572">
    <property type="entry name" value="DNA_rep/recomb_RecO_N"/>
</dbReference>
<reference evidence="5" key="2">
    <citation type="journal article" date="2014" name="ISME J.">
        <title>Microbial stratification in low pH oxic and suboxic macroscopic growths along an acid mine drainage.</title>
        <authorList>
            <person name="Mendez-Garcia C."/>
            <person name="Mesa V."/>
            <person name="Sprenger R.R."/>
            <person name="Richter M."/>
            <person name="Diez M.S."/>
            <person name="Solano J."/>
            <person name="Bargiela R."/>
            <person name="Golyshina O.V."/>
            <person name="Manteca A."/>
            <person name="Ramos J.L."/>
            <person name="Gallego J.R."/>
            <person name="Llorente I."/>
            <person name="Martins Dos Santos V.A."/>
            <person name="Jensen O.N."/>
            <person name="Pelaez A.I."/>
            <person name="Sanchez J."/>
            <person name="Ferrer M."/>
        </authorList>
    </citation>
    <scope>NUCLEOTIDE SEQUENCE</scope>
</reference>
<evidence type="ECO:0000256" key="2">
    <source>
        <dbReference type="ARBA" id="ARBA00023172"/>
    </source>
</evidence>
<dbReference type="PANTHER" id="PTHR33991">
    <property type="entry name" value="DNA REPAIR PROTEIN RECO"/>
    <property type="match status" value="1"/>
</dbReference>
<comment type="caution">
    <text evidence="5">The sequence shown here is derived from an EMBL/GenBank/DDBJ whole genome shotgun (WGS) entry which is preliminary data.</text>
</comment>
<dbReference type="GO" id="GO:0006302">
    <property type="term" value="P:double-strand break repair"/>
    <property type="evidence" value="ECO:0007669"/>
    <property type="project" value="TreeGrafter"/>
</dbReference>
<name>T1CM54_9ZZZZ</name>
<accession>T1CM54</accession>
<evidence type="ECO:0000313" key="5">
    <source>
        <dbReference type="EMBL" id="EQD69985.1"/>
    </source>
</evidence>
<feature type="domain" description="DNA replication/recombination mediator RecO N-terminal" evidence="4">
    <location>
        <begin position="11"/>
        <end position="83"/>
    </location>
</feature>
<dbReference type="Pfam" id="PF11967">
    <property type="entry name" value="RecO_N"/>
    <property type="match status" value="1"/>
</dbReference>
<sequence>MSAPARRVALAPGYLLHHRPYRETGRILEVLVRDLGRLTLFARGVSGPKSSLAAVLQPFQPLLLSFSLGREAGQLAGAEIAEPTAALPAPSVMP</sequence>
<keyword evidence="1" id="KW-0227">DNA damage</keyword>
<proteinExistence type="predicted"/>
<feature type="non-terminal residue" evidence="5">
    <location>
        <position position="94"/>
    </location>
</feature>
<protein>
    <submittedName>
        <fullName evidence="5">DNA repair protein RecO</fullName>
    </submittedName>
</protein>
<keyword evidence="2" id="KW-0233">DNA recombination</keyword>
<dbReference type="InterPro" id="IPR003717">
    <property type="entry name" value="RecO"/>
</dbReference>
<reference evidence="5" key="1">
    <citation type="submission" date="2013-08" db="EMBL/GenBank/DDBJ databases">
        <authorList>
            <person name="Mendez C."/>
            <person name="Richter M."/>
            <person name="Ferrer M."/>
            <person name="Sanchez J."/>
        </authorList>
    </citation>
    <scope>NUCLEOTIDE SEQUENCE</scope>
</reference>
<dbReference type="PANTHER" id="PTHR33991:SF1">
    <property type="entry name" value="DNA REPAIR PROTEIN RECO"/>
    <property type="match status" value="1"/>
</dbReference>
<dbReference type="GO" id="GO:0043590">
    <property type="term" value="C:bacterial nucleoid"/>
    <property type="evidence" value="ECO:0007669"/>
    <property type="project" value="TreeGrafter"/>
</dbReference>
<keyword evidence="3" id="KW-0234">DNA repair</keyword>
<dbReference type="SUPFAM" id="SSF50249">
    <property type="entry name" value="Nucleic acid-binding proteins"/>
    <property type="match status" value="1"/>
</dbReference>
<dbReference type="Gene3D" id="2.40.50.140">
    <property type="entry name" value="Nucleic acid-binding proteins"/>
    <property type="match status" value="1"/>
</dbReference>
<gene>
    <name evidence="5" type="ORF">B1B_05234</name>
</gene>
<evidence type="ECO:0000256" key="3">
    <source>
        <dbReference type="ARBA" id="ARBA00023204"/>
    </source>
</evidence>